<dbReference type="InterPro" id="IPR014974">
    <property type="entry name" value="DUF1833"/>
</dbReference>
<accession>A0A0C6EWI4</accession>
<reference evidence="2" key="2">
    <citation type="submission" date="2015-01" db="EMBL/GenBank/DDBJ databases">
        <title>Complete genome sequence of Methylobacterium aquaticum strain 22A.</title>
        <authorList>
            <person name="Tani A."/>
            <person name="Ogura Y."/>
            <person name="Hayashi T."/>
        </authorList>
    </citation>
    <scope>NUCLEOTIDE SEQUENCE [LARGE SCALE GENOMIC DNA]</scope>
    <source>
        <strain evidence="2">MA-22A</strain>
    </source>
</reference>
<evidence type="ECO:0000313" key="2">
    <source>
        <dbReference type="Proteomes" id="UP000061432"/>
    </source>
</evidence>
<dbReference type="Pfam" id="PF08875">
    <property type="entry name" value="DUF1833"/>
    <property type="match status" value="1"/>
</dbReference>
<dbReference type="Proteomes" id="UP000061432">
    <property type="component" value="Chromosome"/>
</dbReference>
<dbReference type="EMBL" id="AP014704">
    <property type="protein sequence ID" value="BAQ44406.1"/>
    <property type="molecule type" value="Genomic_DNA"/>
</dbReference>
<organism evidence="1 2">
    <name type="scientific">Methylobacterium aquaticum</name>
    <dbReference type="NCBI Taxonomy" id="270351"/>
    <lineage>
        <taxon>Bacteria</taxon>
        <taxon>Pseudomonadati</taxon>
        <taxon>Pseudomonadota</taxon>
        <taxon>Alphaproteobacteria</taxon>
        <taxon>Hyphomicrobiales</taxon>
        <taxon>Methylobacteriaceae</taxon>
        <taxon>Methylobacterium</taxon>
    </lineage>
</organism>
<gene>
    <name evidence="1" type="ORF">Maq22A_c05075</name>
</gene>
<dbReference type="KEGG" id="maqu:Maq22A_c05075"/>
<dbReference type="AlphaFoldDB" id="A0A0C6EWI4"/>
<proteinExistence type="predicted"/>
<dbReference type="PATRIC" id="fig|270351.10.peg.968"/>
<sequence>MTVSAALREAYASGDTEGVIITTVEVDHASLDAPIYLAQNVDSELGEPGDTILLPLVEGGPKVPHLLCAFALIAPGADQDGPTDGRLQIDNVSDILHDLMQGVIGYNEAITIAFRQYRVLPGQLAAVTGPDDDTLSGMEMTAFDITADRAEGTIAWPDGRQQNVPTGPHAFFNRDEYPGLFTT</sequence>
<protein>
    <recommendedName>
        <fullName evidence="3">DUF1833 domain-containing protein</fullName>
    </recommendedName>
</protein>
<evidence type="ECO:0008006" key="3">
    <source>
        <dbReference type="Google" id="ProtNLM"/>
    </source>
</evidence>
<evidence type="ECO:0000313" key="1">
    <source>
        <dbReference type="EMBL" id="BAQ44406.1"/>
    </source>
</evidence>
<name>A0A0C6EWI4_9HYPH</name>
<dbReference type="STRING" id="270351.Maq22A_c05075"/>
<dbReference type="OrthoDB" id="7990864at2"/>
<reference evidence="1 2" key="1">
    <citation type="journal article" date="2015" name="Genome Announc.">
        <title>Complete Genome Sequence of Methylobacterium aquaticum Strain 22A, Isolated from Racomitrium japonicum Moss.</title>
        <authorList>
            <person name="Tani A."/>
            <person name="Ogura Y."/>
            <person name="Hayashi T."/>
            <person name="Kimbara K."/>
        </authorList>
    </citation>
    <scope>NUCLEOTIDE SEQUENCE [LARGE SCALE GENOMIC DNA]</scope>
    <source>
        <strain evidence="1 2">MA-22A</strain>
    </source>
</reference>
<dbReference type="RefSeq" id="WP_060845929.1">
    <property type="nucleotide sequence ID" value="NZ_AP014704.1"/>
</dbReference>